<sequence>MPKSFSISLQRPHTGQKQILDNRKRFNVLACGRRFGKTSLGIYLIIETALNSRMPFGWFAPTYRLLEEAYRSIKRILQPIIKRSVTSPYPTIELINGACIDFHTLDDPSTVARGRKYARILIDEAAMCRHLEEAWTQAIRPTLTDYAGDAYFCSTPKGINYFHTLYKMEEHDEDWKSFRLPSTANPFIDPEEIQKASKGIPSIAFRQEYEAEFLDVAGTRIRREWIQQGNTIPNSCERFMGVDLAISTKDGADYTAIVVMEKDKDNLLYVSDCTRIQATFDGVLKTIQKMAEKHAPSLIAVEAVQYQVAVVQELLRRDPRLNVVAVRPRGDKVSRFSILEARYEQGLIFHRSTLPPYFEEEILSFPMGKHDDCVDAMVYAYEALKQGQRTFEAI</sequence>
<evidence type="ECO:0000313" key="6">
    <source>
        <dbReference type="EMBL" id="CAB5217822.1"/>
    </source>
</evidence>
<evidence type="ECO:0000256" key="2">
    <source>
        <dbReference type="ARBA" id="ARBA00022741"/>
    </source>
</evidence>
<accession>A0A6J7WMB4</accession>
<dbReference type="EMBL" id="LR798251">
    <property type="protein sequence ID" value="CAB5217822.1"/>
    <property type="molecule type" value="Genomic_DNA"/>
</dbReference>
<dbReference type="Pfam" id="PF03237">
    <property type="entry name" value="Terminase_6N"/>
    <property type="match status" value="1"/>
</dbReference>
<keyword evidence="4" id="KW-0231">Viral genome packaging</keyword>
<feature type="domain" description="Terminase large subunit gp17-like C-terminal" evidence="5">
    <location>
        <begin position="240"/>
        <end position="383"/>
    </location>
</feature>
<proteinExistence type="predicted"/>
<evidence type="ECO:0000256" key="1">
    <source>
        <dbReference type="ARBA" id="ARBA00022612"/>
    </source>
</evidence>
<dbReference type="Gene3D" id="3.30.420.240">
    <property type="match status" value="1"/>
</dbReference>
<dbReference type="InterPro" id="IPR035421">
    <property type="entry name" value="Terminase_6C"/>
</dbReference>
<organism evidence="6">
    <name type="scientific">uncultured Caudovirales phage</name>
    <dbReference type="NCBI Taxonomy" id="2100421"/>
    <lineage>
        <taxon>Viruses</taxon>
        <taxon>Duplodnaviria</taxon>
        <taxon>Heunggongvirae</taxon>
        <taxon>Uroviricota</taxon>
        <taxon>Caudoviricetes</taxon>
        <taxon>Peduoviridae</taxon>
        <taxon>Maltschvirus</taxon>
        <taxon>Maltschvirus maltsch</taxon>
    </lineage>
</organism>
<reference evidence="6" key="1">
    <citation type="submission" date="2020-05" db="EMBL/GenBank/DDBJ databases">
        <authorList>
            <person name="Chiriac C."/>
            <person name="Salcher M."/>
            <person name="Ghai R."/>
            <person name="Kavagutti S V."/>
        </authorList>
    </citation>
    <scope>NUCLEOTIDE SEQUENCE</scope>
</reference>
<dbReference type="NCBIfam" id="TIGR01630">
    <property type="entry name" value="psiM2_ORF9"/>
    <property type="match status" value="1"/>
</dbReference>
<name>A0A6J7WMB4_9CAUD</name>
<dbReference type="Gene3D" id="3.40.50.300">
    <property type="entry name" value="P-loop containing nucleotide triphosphate hydrolases"/>
    <property type="match status" value="1"/>
</dbReference>
<dbReference type="Pfam" id="PF17289">
    <property type="entry name" value="Terminase_6C"/>
    <property type="match status" value="1"/>
</dbReference>
<evidence type="ECO:0000259" key="5">
    <source>
        <dbReference type="Pfam" id="PF17289"/>
    </source>
</evidence>
<keyword evidence="3" id="KW-0067">ATP-binding</keyword>
<dbReference type="InterPro" id="IPR027417">
    <property type="entry name" value="P-loop_NTPase"/>
</dbReference>
<gene>
    <name evidence="6" type="ORF">UFOVP210_18</name>
</gene>
<keyword evidence="2" id="KW-0547">Nucleotide-binding</keyword>
<dbReference type="GO" id="GO:0005524">
    <property type="term" value="F:ATP binding"/>
    <property type="evidence" value="ECO:0007669"/>
    <property type="project" value="UniProtKB-KW"/>
</dbReference>
<protein>
    <submittedName>
        <fullName evidence="6">Archaeophage PsiM2, terminase large subunit</fullName>
    </submittedName>
</protein>
<dbReference type="InterPro" id="IPR006517">
    <property type="entry name" value="Phage_terminase_lsu-like_C"/>
</dbReference>
<keyword evidence="1" id="KW-1188">Viral release from host cell</keyword>
<evidence type="ECO:0000256" key="3">
    <source>
        <dbReference type="ARBA" id="ARBA00022840"/>
    </source>
</evidence>
<evidence type="ECO:0000256" key="4">
    <source>
        <dbReference type="ARBA" id="ARBA00023219"/>
    </source>
</evidence>